<comment type="caution">
    <text evidence="2">The sequence shown here is derived from an EMBL/GenBank/DDBJ whole genome shotgun (WGS) entry which is preliminary data.</text>
</comment>
<dbReference type="InterPro" id="IPR023584">
    <property type="entry name" value="Ribosome_recyc_fac_dom"/>
</dbReference>
<dbReference type="Pfam" id="PF01765">
    <property type="entry name" value="RRF"/>
    <property type="match status" value="1"/>
</dbReference>
<gene>
    <name evidence="2" type="primary">frr</name>
    <name evidence="2" type="ORF">EHRUM2_08360</name>
</gene>
<dbReference type="RefSeq" id="WP_143337917.1">
    <property type="nucleotide sequence ID" value="NZ_BDDL01000092.1"/>
</dbReference>
<reference evidence="3" key="1">
    <citation type="submission" date="2016-05" db="EMBL/GenBank/DDBJ databases">
        <title>Draft genome sequences of four strains of Ehrlichia ruminantium, a tick-borne pathogen of ruminants, isolated from Zimbabwe, The Gambia and Ghana.</title>
        <authorList>
            <person name="Nakao R."/>
            <person name="Jongejan F."/>
            <person name="Sugimoto C."/>
        </authorList>
    </citation>
    <scope>NUCLEOTIDE SEQUENCE [LARGE SCALE GENOMIC DNA]</scope>
    <source>
        <strain evidence="3">Kerr Seringe</strain>
    </source>
</reference>
<feature type="domain" description="Ribosome recycling factor" evidence="1">
    <location>
        <begin position="1"/>
        <end position="46"/>
    </location>
</feature>
<dbReference type="AlphaFoldDB" id="A0A161M626"/>
<dbReference type="Proteomes" id="UP000092677">
    <property type="component" value="Unassembled WGS sequence"/>
</dbReference>
<feature type="non-terminal residue" evidence="2">
    <location>
        <position position="1"/>
    </location>
</feature>
<evidence type="ECO:0000313" key="2">
    <source>
        <dbReference type="EMBL" id="GAT77609.1"/>
    </source>
</evidence>
<dbReference type="Gene3D" id="1.10.132.20">
    <property type="entry name" value="Ribosome-recycling factor"/>
    <property type="match status" value="1"/>
</dbReference>
<proteinExistence type="predicted"/>
<dbReference type="EMBL" id="BDDL01000092">
    <property type="protein sequence ID" value="GAT77609.1"/>
    <property type="molecule type" value="Genomic_DNA"/>
</dbReference>
<dbReference type="SUPFAM" id="SSF55194">
    <property type="entry name" value="Ribosome recycling factor, RRF"/>
    <property type="match status" value="1"/>
</dbReference>
<accession>A0A161M626</accession>
<protein>
    <submittedName>
        <fullName evidence="2">Ribosome recycling factor</fullName>
    </submittedName>
</protein>
<evidence type="ECO:0000259" key="1">
    <source>
        <dbReference type="Pfam" id="PF01765"/>
    </source>
</evidence>
<dbReference type="InterPro" id="IPR036191">
    <property type="entry name" value="RRF_sf"/>
</dbReference>
<name>A0A161M626_EHRRU</name>
<evidence type="ECO:0000313" key="3">
    <source>
        <dbReference type="Proteomes" id="UP000092677"/>
    </source>
</evidence>
<organism evidence="2 3">
    <name type="scientific">Ehrlichia ruminantium</name>
    <name type="common">heartwater rickettsia</name>
    <name type="synonym">Cowdria ruminantium</name>
    <dbReference type="NCBI Taxonomy" id="779"/>
    <lineage>
        <taxon>Bacteria</taxon>
        <taxon>Pseudomonadati</taxon>
        <taxon>Pseudomonadota</taxon>
        <taxon>Alphaproteobacteria</taxon>
        <taxon>Rickettsiales</taxon>
        <taxon>Anaplasmataceae</taxon>
        <taxon>Ehrlichia</taxon>
    </lineage>
</organism>
<sequence>KLKIMQDNKDISEDDLRIAGVEIQKITDEIIKRINDTFLAKEKELLHV</sequence>